<sequence length="109" mass="11291">MLVFDLFSNKAFLVITAGVGYAVATILMKLASQDTTTIVVGAIALMLAAVVTAEILLLRQVDLGLAYIAIMATETLLVLCATYFVGQPLSSRELAGGALVVAGVIVVSM</sequence>
<name>A0A1X4NIP6_9RHOB</name>
<dbReference type="OrthoDB" id="7644846at2"/>
<feature type="transmembrane region" description="Helical" evidence="1">
    <location>
        <begin position="65"/>
        <end position="85"/>
    </location>
</feature>
<keyword evidence="1" id="KW-0472">Membrane</keyword>
<dbReference type="InterPro" id="IPR037185">
    <property type="entry name" value="EmrE-like"/>
</dbReference>
<dbReference type="SUPFAM" id="SSF103481">
    <property type="entry name" value="Multidrug resistance efflux transporter EmrE"/>
    <property type="match status" value="1"/>
</dbReference>
<accession>A0A1X4NIP6</accession>
<dbReference type="AlphaFoldDB" id="A0A1X4NIP6"/>
<evidence type="ECO:0000256" key="1">
    <source>
        <dbReference type="SAM" id="Phobius"/>
    </source>
</evidence>
<evidence type="ECO:0000313" key="2">
    <source>
        <dbReference type="EMBL" id="OSQ48221.1"/>
    </source>
</evidence>
<protein>
    <recommendedName>
        <fullName evidence="4">5-aminolevulinate synthase</fullName>
    </recommendedName>
</protein>
<evidence type="ECO:0000313" key="3">
    <source>
        <dbReference type="Proteomes" id="UP000193926"/>
    </source>
</evidence>
<keyword evidence="3" id="KW-1185">Reference proteome</keyword>
<dbReference type="EMBL" id="JFKC01000017">
    <property type="protein sequence ID" value="OSQ48221.1"/>
    <property type="molecule type" value="Genomic_DNA"/>
</dbReference>
<keyword evidence="1" id="KW-1133">Transmembrane helix</keyword>
<dbReference type="Gene3D" id="1.10.3730.20">
    <property type="match status" value="1"/>
</dbReference>
<keyword evidence="1" id="KW-0812">Transmembrane</keyword>
<evidence type="ECO:0008006" key="4">
    <source>
        <dbReference type="Google" id="ProtNLM"/>
    </source>
</evidence>
<proteinExistence type="predicted"/>
<gene>
    <name evidence="2" type="ORF">MGEO_14990</name>
</gene>
<organism evidence="2 3">
    <name type="scientific">Marivita geojedonensis</name>
    <dbReference type="NCBI Taxonomy" id="1123756"/>
    <lineage>
        <taxon>Bacteria</taxon>
        <taxon>Pseudomonadati</taxon>
        <taxon>Pseudomonadota</taxon>
        <taxon>Alphaproteobacteria</taxon>
        <taxon>Rhodobacterales</taxon>
        <taxon>Roseobacteraceae</taxon>
        <taxon>Marivita</taxon>
    </lineage>
</organism>
<comment type="caution">
    <text evidence="2">The sequence shown here is derived from an EMBL/GenBank/DDBJ whole genome shotgun (WGS) entry which is preliminary data.</text>
</comment>
<feature type="transmembrane region" description="Helical" evidence="1">
    <location>
        <begin position="38"/>
        <end position="58"/>
    </location>
</feature>
<feature type="transmembrane region" description="Helical" evidence="1">
    <location>
        <begin position="12"/>
        <end position="32"/>
    </location>
</feature>
<reference evidence="2 3" key="1">
    <citation type="submission" date="2014-03" db="EMBL/GenBank/DDBJ databases">
        <title>The draft genome sequence of Marivita geojedonensis KCTC 23882.</title>
        <authorList>
            <person name="Lai Q."/>
            <person name="Shao Z."/>
        </authorList>
    </citation>
    <scope>NUCLEOTIDE SEQUENCE [LARGE SCALE GENOMIC DNA]</scope>
    <source>
        <strain evidence="2 3">DPG-138</strain>
    </source>
</reference>
<dbReference type="RefSeq" id="WP_085639562.1">
    <property type="nucleotide sequence ID" value="NZ_JFKC01000017.1"/>
</dbReference>
<dbReference type="Proteomes" id="UP000193926">
    <property type="component" value="Unassembled WGS sequence"/>
</dbReference>